<dbReference type="GO" id="GO:0005886">
    <property type="term" value="C:plasma membrane"/>
    <property type="evidence" value="ECO:0007669"/>
    <property type="project" value="UniProtKB-SubCell"/>
</dbReference>
<feature type="transmembrane region" description="Helical" evidence="6">
    <location>
        <begin position="576"/>
        <end position="597"/>
    </location>
</feature>
<evidence type="ECO:0000256" key="2">
    <source>
        <dbReference type="ARBA" id="ARBA00022475"/>
    </source>
</evidence>
<evidence type="ECO:0000256" key="3">
    <source>
        <dbReference type="ARBA" id="ARBA00022692"/>
    </source>
</evidence>
<evidence type="ECO:0000259" key="7">
    <source>
        <dbReference type="Pfam" id="PF02687"/>
    </source>
</evidence>
<evidence type="ECO:0000256" key="1">
    <source>
        <dbReference type="ARBA" id="ARBA00004651"/>
    </source>
</evidence>
<keyword evidence="4 6" id="KW-1133">Transmembrane helix</keyword>
<keyword evidence="3 6" id="KW-0812">Transmembrane</keyword>
<feature type="transmembrane region" description="Helical" evidence="6">
    <location>
        <begin position="200"/>
        <end position="220"/>
    </location>
</feature>
<protein>
    <submittedName>
        <fullName evidence="8">ABC transporter permease</fullName>
    </submittedName>
</protein>
<feature type="domain" description="ABC3 transporter permease C-terminal" evidence="7">
    <location>
        <begin position="63"/>
        <end position="171"/>
    </location>
</feature>
<feature type="transmembrane region" description="Helical" evidence="6">
    <location>
        <begin position="232"/>
        <end position="258"/>
    </location>
</feature>
<dbReference type="GO" id="GO:0055085">
    <property type="term" value="P:transmembrane transport"/>
    <property type="evidence" value="ECO:0007669"/>
    <property type="project" value="UniProtKB-UniRule"/>
</dbReference>
<feature type="transmembrane region" description="Helical" evidence="6">
    <location>
        <begin position="58"/>
        <end position="77"/>
    </location>
</feature>
<gene>
    <name evidence="8" type="ORF">H9753_03840</name>
</gene>
<dbReference type="PANTHER" id="PTHR46795:SF3">
    <property type="entry name" value="ABC TRANSPORTER PERMEASE"/>
    <property type="match status" value="1"/>
</dbReference>
<keyword evidence="2 6" id="KW-1003">Cell membrane</keyword>
<sequence>MSLFRLAVSNFKRSVREFGMLILSLTVSVCVLFNFQNMIYSDAMNVLVELRKEAIDTIMQAATVVFMVFLFFFIWYATNVFLNQRKKEIGIYIFMGLDNGRIGRMYALESIFVGCFSLAAGLFCGVAFSKFFQMLLLKLSQISVDIKFSFSWKPVIVPAAAFAVIYGLMTVKGYYTLRMSSVLNLLSSARQKEIKPEKKIITALRVILGIGILGAGYVFSWLTEDVDALNHALMAVVLVIIGVYLLYSGLIPAILRVLTRNKNYLYKRERNLWVNSLAFRIRKNYRTYAMVTVLMSCAVTVMAISIAMKQRYEKIQYFGEVYTCQVLSSQEMDPEEIARGIQKENQVEYWNAVSWMIFPPEFLDTSYDQWVYGAVPYSQVKEAAEKTGMEFPYEELQEDQMIKLSHEILLSLAGYDREKEVQVNGETYQVLAEDKTPYLGSMQNQATFYVVSDKTYDRFKEAPGAMAYYLYNYRITDPENIDASRGYLDSLAHTGEDGAFVGVNYSQTQQDDDSWIRVMYSLCLFMFATLMLACASIIFMKVGNDVYEDRERYQVLEKLGISREVLCRSVRKEISFAYYCPFLLMSLTSFFSVHALGNVMQEDLIQVNLWSAAAILAVFTAVCLVSVKGAERKLFSKVK</sequence>
<comment type="similarity">
    <text evidence="6">Belongs to the ABC-4 integral membrane protein family.</text>
</comment>
<dbReference type="InterPro" id="IPR052536">
    <property type="entry name" value="ABC-4_Integral_Memb_Prot"/>
</dbReference>
<feature type="transmembrane region" description="Helical" evidence="6">
    <location>
        <begin position="609"/>
        <end position="627"/>
    </location>
</feature>
<keyword evidence="5 6" id="KW-0472">Membrane</keyword>
<dbReference type="InterPro" id="IPR027022">
    <property type="entry name" value="ABC_permease_BceB-typ"/>
</dbReference>
<feature type="transmembrane region" description="Helical" evidence="6">
    <location>
        <begin position="518"/>
        <end position="540"/>
    </location>
</feature>
<feature type="transmembrane region" description="Helical" evidence="6">
    <location>
        <begin position="152"/>
        <end position="171"/>
    </location>
</feature>
<proteinExistence type="inferred from homology"/>
<evidence type="ECO:0000313" key="9">
    <source>
        <dbReference type="Proteomes" id="UP000823886"/>
    </source>
</evidence>
<dbReference type="PIRSF" id="PIRSF018968">
    <property type="entry name" value="ABC_permease_BceB"/>
    <property type="match status" value="1"/>
</dbReference>
<reference evidence="8" key="1">
    <citation type="journal article" date="2021" name="PeerJ">
        <title>Extensive microbial diversity within the chicken gut microbiome revealed by metagenomics and culture.</title>
        <authorList>
            <person name="Gilroy R."/>
            <person name="Ravi A."/>
            <person name="Getino M."/>
            <person name="Pursley I."/>
            <person name="Horton D.L."/>
            <person name="Alikhan N.F."/>
            <person name="Baker D."/>
            <person name="Gharbi K."/>
            <person name="Hall N."/>
            <person name="Watson M."/>
            <person name="Adriaenssens E.M."/>
            <person name="Foster-Nyarko E."/>
            <person name="Jarju S."/>
            <person name="Secka A."/>
            <person name="Antonio M."/>
            <person name="Oren A."/>
            <person name="Chaudhuri R.R."/>
            <person name="La Ragione R."/>
            <person name="Hildebrand F."/>
            <person name="Pallen M.J."/>
        </authorList>
    </citation>
    <scope>NUCLEOTIDE SEQUENCE</scope>
    <source>
        <strain evidence="8">ChiBcec2-3848</strain>
    </source>
</reference>
<comment type="caution">
    <text evidence="8">The sequence shown here is derived from an EMBL/GenBank/DDBJ whole genome shotgun (WGS) entry which is preliminary data.</text>
</comment>
<dbReference type="Pfam" id="PF02687">
    <property type="entry name" value="FtsX"/>
    <property type="match status" value="1"/>
</dbReference>
<evidence type="ECO:0000256" key="5">
    <source>
        <dbReference type="ARBA" id="ARBA00023136"/>
    </source>
</evidence>
<feature type="transmembrane region" description="Helical" evidence="6">
    <location>
        <begin position="111"/>
        <end position="132"/>
    </location>
</feature>
<keyword evidence="6" id="KW-0813">Transport</keyword>
<evidence type="ECO:0000313" key="8">
    <source>
        <dbReference type="EMBL" id="HJC62738.1"/>
    </source>
</evidence>
<dbReference type="EMBL" id="DWVZ01000048">
    <property type="protein sequence ID" value="HJC62738.1"/>
    <property type="molecule type" value="Genomic_DNA"/>
</dbReference>
<reference evidence="8" key="2">
    <citation type="submission" date="2021-04" db="EMBL/GenBank/DDBJ databases">
        <authorList>
            <person name="Gilroy R."/>
        </authorList>
    </citation>
    <scope>NUCLEOTIDE SEQUENCE</scope>
    <source>
        <strain evidence="8">ChiBcec2-3848</strain>
    </source>
</reference>
<evidence type="ECO:0000256" key="4">
    <source>
        <dbReference type="ARBA" id="ARBA00022989"/>
    </source>
</evidence>
<dbReference type="AlphaFoldDB" id="A0A9D2PLZ5"/>
<dbReference type="InterPro" id="IPR003838">
    <property type="entry name" value="ABC3_permease_C"/>
</dbReference>
<feature type="transmembrane region" description="Helical" evidence="6">
    <location>
        <begin position="288"/>
        <end position="308"/>
    </location>
</feature>
<feature type="transmembrane region" description="Helical" evidence="6">
    <location>
        <begin position="20"/>
        <end position="38"/>
    </location>
</feature>
<evidence type="ECO:0000256" key="6">
    <source>
        <dbReference type="PIRNR" id="PIRNR018968"/>
    </source>
</evidence>
<name>A0A9D2PLZ5_9FIRM</name>
<organism evidence="8 9">
    <name type="scientific">Candidatus Blautia merdavium</name>
    <dbReference type="NCBI Taxonomy" id="2838494"/>
    <lineage>
        <taxon>Bacteria</taxon>
        <taxon>Bacillati</taxon>
        <taxon>Bacillota</taxon>
        <taxon>Clostridia</taxon>
        <taxon>Lachnospirales</taxon>
        <taxon>Lachnospiraceae</taxon>
        <taxon>Blautia</taxon>
    </lineage>
</organism>
<dbReference type="PANTHER" id="PTHR46795">
    <property type="entry name" value="ABC TRANSPORTER PERMEASE-RELATED-RELATED"/>
    <property type="match status" value="1"/>
</dbReference>
<dbReference type="Proteomes" id="UP000823886">
    <property type="component" value="Unassembled WGS sequence"/>
</dbReference>
<accession>A0A9D2PLZ5</accession>
<comment type="subcellular location">
    <subcellularLocation>
        <location evidence="1 6">Cell membrane</location>
        <topology evidence="1 6">Multi-pass membrane protein</topology>
    </subcellularLocation>
</comment>